<evidence type="ECO:0000313" key="2">
    <source>
        <dbReference type="EnsemblMetazoa" id="GAUT031279-PA"/>
    </source>
</evidence>
<feature type="region of interest" description="Disordered" evidence="1">
    <location>
        <begin position="106"/>
        <end position="155"/>
    </location>
</feature>
<dbReference type="InterPro" id="IPR012677">
    <property type="entry name" value="Nucleotide-bd_a/b_plait_sf"/>
</dbReference>
<dbReference type="AlphaFoldDB" id="A0A1A9VAQ9"/>
<proteinExistence type="predicted"/>
<evidence type="ECO:0000256" key="1">
    <source>
        <dbReference type="SAM" id="MobiDB-lite"/>
    </source>
</evidence>
<keyword evidence="3" id="KW-1185">Reference proteome</keyword>
<dbReference type="InterPro" id="IPR035979">
    <property type="entry name" value="RBD_domain_sf"/>
</dbReference>
<dbReference type="Proteomes" id="UP000078200">
    <property type="component" value="Unassembled WGS sequence"/>
</dbReference>
<dbReference type="InterPro" id="IPR039884">
    <property type="entry name" value="R3HC1/R3HCL"/>
</dbReference>
<feature type="compositionally biased region" description="Basic and acidic residues" evidence="1">
    <location>
        <begin position="233"/>
        <end position="243"/>
    </location>
</feature>
<sequence>MGIEKSLHDQKFDKATSVDLYRPPALRNNSNTVAIKSISHSSAFSNASCQVICPLNTTSITAAIPLNTVASSCNNSPRHRGSNNAVCVSNTETYTLQPDTLCTKPQLKEQKSQHQQQQQQQQQQPTRRERRPDRAVYIPRARRSQTTPPTTTTSVIAQTIQQPITPSTPIPATGTGSTITTTTTATVTTNNDISKQLLSTANTIIAVSVDAEPLSITDEEIVKQQARKSKSSSHKDSQPERLKRTLKKSLQTSKNKSRSKCLKNCDPSTPLSPAPLSSTPLLTTAKTIFGHESNDIFSKETKFEHAESSSKCLNCNKSHKDLTEIAGKPQEEHHLHINSIHDNYYAESNQAYSSKPVMAAFAATVSNNVTNMLAKSSCKVQANKQCNTKADDEKLLNLRIEDVTSPIKCDIEKQELQRASKEMNRSNRRIMKQTFVSNVLEIPDFIEEVAFDAEMTIEQNVPTASAVVQADATARPNCGNEGEDDWESMYDESGECLDPKIIQELTTSVGKVKIEVPKMDYSAYLTKQKLLNDEEFPHVLEVSNFPVEFKNQDLLMVFAQYKESGFDIKWVDDTHALAVFSSSTVAAEVLTMGHPFVVLKPLTEATLESRLKAKKCAASLQPYRPRPETCAALARRLVTGALGVRLKTAAAERENEKRVLREAKERKLLAAKQREETWES</sequence>
<dbReference type="SUPFAM" id="SSF54928">
    <property type="entry name" value="RNA-binding domain, RBD"/>
    <property type="match status" value="1"/>
</dbReference>
<feature type="region of interest" description="Disordered" evidence="1">
    <location>
        <begin position="222"/>
        <end position="278"/>
    </location>
</feature>
<evidence type="ECO:0000313" key="3">
    <source>
        <dbReference type="Proteomes" id="UP000078200"/>
    </source>
</evidence>
<dbReference type="STRING" id="7395.A0A1A9VAQ9"/>
<dbReference type="EnsemblMetazoa" id="GAUT031279-RA">
    <property type="protein sequence ID" value="GAUT031279-PA"/>
    <property type="gene ID" value="GAUT031279"/>
</dbReference>
<feature type="compositionally biased region" description="Low complexity" evidence="1">
    <location>
        <begin position="113"/>
        <end position="124"/>
    </location>
</feature>
<dbReference type="PANTHER" id="PTHR21678">
    <property type="entry name" value="GROWTH INHIBITION AND DIFFERENTIATION RELATED PROTEIN 88"/>
    <property type="match status" value="1"/>
</dbReference>
<feature type="compositionally biased region" description="Low complexity" evidence="1">
    <location>
        <begin position="144"/>
        <end position="155"/>
    </location>
</feature>
<evidence type="ECO:0008006" key="4">
    <source>
        <dbReference type="Google" id="ProtNLM"/>
    </source>
</evidence>
<name>A0A1A9VAQ9_GLOAU</name>
<protein>
    <recommendedName>
        <fullName evidence="4">R3H domain-containing protein</fullName>
    </recommendedName>
</protein>
<dbReference type="Gene3D" id="3.30.70.330">
    <property type="match status" value="1"/>
</dbReference>
<reference evidence="2" key="1">
    <citation type="submission" date="2020-05" db="UniProtKB">
        <authorList>
            <consortium name="EnsemblMetazoa"/>
        </authorList>
    </citation>
    <scope>IDENTIFICATION</scope>
    <source>
        <strain evidence="2">TTRI</strain>
    </source>
</reference>
<accession>A0A1A9VAQ9</accession>
<dbReference type="VEuPathDB" id="VectorBase:GAUT031279"/>
<feature type="compositionally biased region" description="Low complexity" evidence="1">
    <location>
        <begin position="267"/>
        <end position="278"/>
    </location>
</feature>
<organism evidence="2 3">
    <name type="scientific">Glossina austeni</name>
    <name type="common">Savannah tsetse fly</name>
    <dbReference type="NCBI Taxonomy" id="7395"/>
    <lineage>
        <taxon>Eukaryota</taxon>
        <taxon>Metazoa</taxon>
        <taxon>Ecdysozoa</taxon>
        <taxon>Arthropoda</taxon>
        <taxon>Hexapoda</taxon>
        <taxon>Insecta</taxon>
        <taxon>Pterygota</taxon>
        <taxon>Neoptera</taxon>
        <taxon>Endopterygota</taxon>
        <taxon>Diptera</taxon>
        <taxon>Brachycera</taxon>
        <taxon>Muscomorpha</taxon>
        <taxon>Hippoboscoidea</taxon>
        <taxon>Glossinidae</taxon>
        <taxon>Glossina</taxon>
    </lineage>
</organism>
<dbReference type="GO" id="GO:0003676">
    <property type="term" value="F:nucleic acid binding"/>
    <property type="evidence" value="ECO:0007669"/>
    <property type="project" value="InterPro"/>
</dbReference>
<dbReference type="PANTHER" id="PTHR21678:SF0">
    <property type="entry name" value="C3H1-TYPE DOMAIN-CONTAINING PROTEIN"/>
    <property type="match status" value="1"/>
</dbReference>